<accession>A0A9D1DW36</accession>
<dbReference type="Pfam" id="PF00480">
    <property type="entry name" value="ROK"/>
    <property type="match status" value="1"/>
</dbReference>
<comment type="similarity">
    <text evidence="1">Belongs to the ROK (NagC/XylR) family.</text>
</comment>
<evidence type="ECO:0000313" key="3">
    <source>
        <dbReference type="Proteomes" id="UP000824241"/>
    </source>
</evidence>
<proteinExistence type="inferred from homology"/>
<evidence type="ECO:0000256" key="1">
    <source>
        <dbReference type="ARBA" id="ARBA00006479"/>
    </source>
</evidence>
<dbReference type="PANTHER" id="PTHR18964">
    <property type="entry name" value="ROK (REPRESSOR, ORF, KINASE) FAMILY"/>
    <property type="match status" value="1"/>
</dbReference>
<dbReference type="CDD" id="cd24152">
    <property type="entry name" value="ASKHA_NBD_ROK-like"/>
    <property type="match status" value="1"/>
</dbReference>
<evidence type="ECO:0000313" key="2">
    <source>
        <dbReference type="EMBL" id="HIR60117.1"/>
    </source>
</evidence>
<dbReference type="Proteomes" id="UP000824241">
    <property type="component" value="Unassembled WGS sequence"/>
</dbReference>
<reference evidence="2" key="1">
    <citation type="submission" date="2020-10" db="EMBL/GenBank/DDBJ databases">
        <authorList>
            <person name="Gilroy R."/>
        </authorList>
    </citation>
    <scope>NUCLEOTIDE SEQUENCE</scope>
    <source>
        <strain evidence="2">CHK189-12415</strain>
    </source>
</reference>
<organism evidence="2 3">
    <name type="scientific">Candidatus Faecivivens stercoravium</name>
    <dbReference type="NCBI Taxonomy" id="2840803"/>
    <lineage>
        <taxon>Bacteria</taxon>
        <taxon>Bacillati</taxon>
        <taxon>Bacillota</taxon>
        <taxon>Clostridia</taxon>
        <taxon>Eubacteriales</taxon>
        <taxon>Oscillospiraceae</taxon>
        <taxon>Oscillospiraceae incertae sedis</taxon>
        <taxon>Candidatus Faecivivens</taxon>
    </lineage>
</organism>
<dbReference type="Gene3D" id="3.30.420.40">
    <property type="match status" value="2"/>
</dbReference>
<dbReference type="SUPFAM" id="SSF53067">
    <property type="entry name" value="Actin-like ATPase domain"/>
    <property type="match status" value="1"/>
</dbReference>
<comment type="caution">
    <text evidence="2">The sequence shown here is derived from an EMBL/GenBank/DDBJ whole genome shotgun (WGS) entry which is preliminary data.</text>
</comment>
<gene>
    <name evidence="2" type="ORF">IAB37_00855</name>
</gene>
<reference evidence="2" key="2">
    <citation type="journal article" date="2021" name="PeerJ">
        <title>Extensive microbial diversity within the chicken gut microbiome revealed by metagenomics and culture.</title>
        <authorList>
            <person name="Gilroy R."/>
            <person name="Ravi A."/>
            <person name="Getino M."/>
            <person name="Pursley I."/>
            <person name="Horton D.L."/>
            <person name="Alikhan N.F."/>
            <person name="Baker D."/>
            <person name="Gharbi K."/>
            <person name="Hall N."/>
            <person name="Watson M."/>
            <person name="Adriaenssens E.M."/>
            <person name="Foster-Nyarko E."/>
            <person name="Jarju S."/>
            <person name="Secka A."/>
            <person name="Antonio M."/>
            <person name="Oren A."/>
            <person name="Chaudhuri R.R."/>
            <person name="La Ragione R."/>
            <person name="Hildebrand F."/>
            <person name="Pallen M.J."/>
        </authorList>
    </citation>
    <scope>NUCLEOTIDE SEQUENCE</scope>
    <source>
        <strain evidence="2">CHK189-12415</strain>
    </source>
</reference>
<dbReference type="AlphaFoldDB" id="A0A9D1DW36"/>
<name>A0A9D1DW36_9FIRM</name>
<sequence>MANYLVIDNGGTFVKPAIMDGEGNILEMLPKVPTHSLDVTSMKMDGSEPPLGELDSVEKYLELLDGIYAPYKGQVDGIAMSFPGVNDAEKGYCVSGGAFMFAAGQPLGPVMTEHFGIPCTLENDGKCAALAEYWKGALQDVQNGAVIVLGTGVGGGVIVNGELVRGRRFSAGELSFMLNDLDKPLDGGSYFSSCGAMGLCAGVAYACGLPVGEVDGFKAFELIKAGNPAANAVFQTVIRRLAGQVYNMTTLLDLDAVAIGGGISREPLLIDSLKAAVQEHIDKNPTAPYSAFYPHPVVRACKFHNEANMVGALYHHLKLLGKLG</sequence>
<dbReference type="EMBL" id="DVHA01000026">
    <property type="protein sequence ID" value="HIR60117.1"/>
    <property type="molecule type" value="Genomic_DNA"/>
</dbReference>
<dbReference type="InterPro" id="IPR000600">
    <property type="entry name" value="ROK"/>
</dbReference>
<dbReference type="PANTHER" id="PTHR18964:SF170">
    <property type="entry name" value="SUGAR KINASE"/>
    <property type="match status" value="1"/>
</dbReference>
<protein>
    <submittedName>
        <fullName evidence="2">ROK family protein</fullName>
    </submittedName>
</protein>
<dbReference type="InterPro" id="IPR043129">
    <property type="entry name" value="ATPase_NBD"/>
</dbReference>